<dbReference type="EMBL" id="SPUK01000014">
    <property type="protein sequence ID" value="TQV92703.1"/>
    <property type="molecule type" value="Genomic_DNA"/>
</dbReference>
<comment type="caution">
    <text evidence="3">The sequence shown here is derived from an EMBL/GenBank/DDBJ whole genome shotgun (WGS) entry which is preliminary data.</text>
</comment>
<evidence type="ECO:0000259" key="2">
    <source>
        <dbReference type="Pfam" id="PF09825"/>
    </source>
</evidence>
<dbReference type="Gene3D" id="3.40.50.880">
    <property type="match status" value="1"/>
</dbReference>
<feature type="region of interest" description="Disordered" evidence="1">
    <location>
        <begin position="248"/>
        <end position="298"/>
    </location>
</feature>
<keyword evidence="3" id="KW-0436">Ligase</keyword>
<dbReference type="InterPro" id="IPR029062">
    <property type="entry name" value="Class_I_gatase-like"/>
</dbReference>
<dbReference type="OrthoDB" id="10250105at2759"/>
<gene>
    <name evidence="3" type="ORF">IF1G_08627</name>
</gene>
<protein>
    <submittedName>
        <fullName evidence="3">Biotin protein ligase</fullName>
    </submittedName>
</protein>
<accession>A0A545UTB0</accession>
<reference evidence="3 4" key="1">
    <citation type="journal article" date="2019" name="Appl. Microbiol. Biotechnol.">
        <title>Genome sequence of Isaria javanica and comparative genome analysis insights into family S53 peptidase evolution in fungal entomopathogens.</title>
        <authorList>
            <person name="Lin R."/>
            <person name="Zhang X."/>
            <person name="Xin B."/>
            <person name="Zou M."/>
            <person name="Gao Y."/>
            <person name="Qin F."/>
            <person name="Hu Q."/>
            <person name="Xie B."/>
            <person name="Cheng X."/>
        </authorList>
    </citation>
    <scope>NUCLEOTIDE SEQUENCE [LARGE SCALE GENOMIC DNA]</scope>
    <source>
        <strain evidence="3 4">IJ1G</strain>
    </source>
</reference>
<feature type="domain" description="Biotin-protein ligase N-terminal" evidence="2">
    <location>
        <begin position="31"/>
        <end position="107"/>
    </location>
</feature>
<sequence length="298" mass="31566">MAQLIASAAAATRPGAFVYRGPKDDPDLSLAVGQLLESSSYNFTVKYVGPKNITAASLKTVKVFAFPGGPDVDDSWAELEPVADDIRDFVANGGRYLGFCLGAYIAGHSPGLGLLPNGTEVVPESDEADAQVKDDRDTVIQVDWAFSSGPNAGSTVTNRWVYYQEGNTMKGFPETSNSRVLARYSTTNHVAATLNKHGEGWVGTTGPHPEANQLWFDVVKLKAPDGLQFEIGHDLIEAAMSGGENVKNLAASDSAPSNTATDPPSSSKTSAPSVPTSSPAKSGGSIRAKNPFRFLFRR</sequence>
<evidence type="ECO:0000313" key="3">
    <source>
        <dbReference type="EMBL" id="TQV92703.1"/>
    </source>
</evidence>
<keyword evidence="4" id="KW-1185">Reference proteome</keyword>
<dbReference type="InterPro" id="IPR019197">
    <property type="entry name" value="Biotin-prot_ligase_N"/>
</dbReference>
<proteinExistence type="predicted"/>
<feature type="compositionally biased region" description="Low complexity" evidence="1">
    <location>
        <begin position="263"/>
        <end position="282"/>
    </location>
</feature>
<dbReference type="Pfam" id="PF09825">
    <property type="entry name" value="BPL_N"/>
    <property type="match status" value="1"/>
</dbReference>
<organism evidence="3 4">
    <name type="scientific">Cordyceps javanica</name>
    <dbReference type="NCBI Taxonomy" id="43265"/>
    <lineage>
        <taxon>Eukaryota</taxon>
        <taxon>Fungi</taxon>
        <taxon>Dikarya</taxon>
        <taxon>Ascomycota</taxon>
        <taxon>Pezizomycotina</taxon>
        <taxon>Sordariomycetes</taxon>
        <taxon>Hypocreomycetidae</taxon>
        <taxon>Hypocreales</taxon>
        <taxon>Cordycipitaceae</taxon>
        <taxon>Cordyceps</taxon>
    </lineage>
</organism>
<dbReference type="Proteomes" id="UP000315783">
    <property type="component" value="Unassembled WGS sequence"/>
</dbReference>
<evidence type="ECO:0000256" key="1">
    <source>
        <dbReference type="SAM" id="MobiDB-lite"/>
    </source>
</evidence>
<name>A0A545UTB0_9HYPO</name>
<dbReference type="GO" id="GO:0016874">
    <property type="term" value="F:ligase activity"/>
    <property type="evidence" value="ECO:0007669"/>
    <property type="project" value="UniProtKB-KW"/>
</dbReference>
<dbReference type="SUPFAM" id="SSF52317">
    <property type="entry name" value="Class I glutamine amidotransferase-like"/>
    <property type="match status" value="1"/>
</dbReference>
<evidence type="ECO:0000313" key="4">
    <source>
        <dbReference type="Proteomes" id="UP000315783"/>
    </source>
</evidence>
<dbReference type="STRING" id="43265.A0A545UTB0"/>
<dbReference type="AlphaFoldDB" id="A0A545UTB0"/>